<reference evidence="2 3" key="1">
    <citation type="submission" date="2016-03" db="EMBL/GenBank/DDBJ databases">
        <title>Genome sequence of Providencia stuartii strain, isolated from the salivary glands of larval Lucilia sericata.</title>
        <authorList>
            <person name="Yuan Y."/>
            <person name="Zhang Y."/>
            <person name="Fu S."/>
            <person name="Crippen T.L."/>
            <person name="Visi D."/>
            <person name="Benbow M.E."/>
            <person name="Allen M."/>
            <person name="Tomberlin J.K."/>
            <person name="Sze S.-H."/>
            <person name="Tarone A.M."/>
        </authorList>
    </citation>
    <scope>NUCLEOTIDE SEQUENCE [LARGE SCALE GENOMIC DNA]</scope>
    <source>
        <strain evidence="2 3">Crippen</strain>
    </source>
</reference>
<keyword evidence="1" id="KW-0812">Transmembrane</keyword>
<proteinExistence type="predicted"/>
<comment type="caution">
    <text evidence="2">The sequence shown here is derived from an EMBL/GenBank/DDBJ whole genome shotgun (WGS) entry which is preliminary data.</text>
</comment>
<dbReference type="AlphaFoldDB" id="A0A1S1HNE7"/>
<sequence>MFRTFASVFMSLVFIELFFGVISKIPLWHDYGSKFNIDYAIISFILFLLMMFSYKKQTQYIVEKINYENSTN</sequence>
<evidence type="ECO:0000313" key="3">
    <source>
        <dbReference type="Proteomes" id="UP000179588"/>
    </source>
</evidence>
<keyword evidence="1" id="KW-0472">Membrane</keyword>
<keyword evidence="3" id="KW-1185">Reference proteome</keyword>
<gene>
    <name evidence="2" type="ORF">A3Q29_21145</name>
</gene>
<feature type="transmembrane region" description="Helical" evidence="1">
    <location>
        <begin position="36"/>
        <end position="54"/>
    </location>
</feature>
<dbReference type="EMBL" id="LVIE01000187">
    <property type="protein sequence ID" value="OHT23352.1"/>
    <property type="molecule type" value="Genomic_DNA"/>
</dbReference>
<organism evidence="2 3">
    <name type="scientific">Providencia stuartii</name>
    <dbReference type="NCBI Taxonomy" id="588"/>
    <lineage>
        <taxon>Bacteria</taxon>
        <taxon>Pseudomonadati</taxon>
        <taxon>Pseudomonadota</taxon>
        <taxon>Gammaproteobacteria</taxon>
        <taxon>Enterobacterales</taxon>
        <taxon>Morganellaceae</taxon>
        <taxon>Providencia</taxon>
    </lineage>
</organism>
<evidence type="ECO:0000313" key="2">
    <source>
        <dbReference type="EMBL" id="OHT23352.1"/>
    </source>
</evidence>
<accession>A0A1S1HNE7</accession>
<evidence type="ECO:0000256" key="1">
    <source>
        <dbReference type="SAM" id="Phobius"/>
    </source>
</evidence>
<protein>
    <submittedName>
        <fullName evidence="2">Uncharacterized protein</fullName>
    </submittedName>
</protein>
<dbReference type="Proteomes" id="UP000179588">
    <property type="component" value="Unassembled WGS sequence"/>
</dbReference>
<keyword evidence="1" id="KW-1133">Transmembrane helix</keyword>
<name>A0A1S1HNE7_PROST</name>